<dbReference type="Pfam" id="PF03372">
    <property type="entry name" value="Exo_endo_phos"/>
    <property type="match status" value="1"/>
</dbReference>
<feature type="domain" description="Endonuclease/exonuclease/phosphatase" evidence="3">
    <location>
        <begin position="10"/>
        <end position="139"/>
    </location>
</feature>
<evidence type="ECO:0000313" key="5">
    <source>
        <dbReference type="Proteomes" id="UP001221898"/>
    </source>
</evidence>
<dbReference type="InterPro" id="IPR000477">
    <property type="entry name" value="RT_dom"/>
</dbReference>
<feature type="domain" description="Reverse transcriptase" evidence="2">
    <location>
        <begin position="148"/>
        <end position="234"/>
    </location>
</feature>
<comment type="caution">
    <text evidence="4">The sequence shown here is derived from an EMBL/GenBank/DDBJ whole genome shotgun (WGS) entry which is preliminary data.</text>
</comment>
<keyword evidence="5" id="KW-1185">Reference proteome</keyword>
<feature type="region of interest" description="Disordered" evidence="1">
    <location>
        <begin position="340"/>
        <end position="366"/>
    </location>
</feature>
<name>A0AAD7SV62_9TELE</name>
<evidence type="ECO:0000256" key="1">
    <source>
        <dbReference type="SAM" id="MobiDB-lite"/>
    </source>
</evidence>
<evidence type="ECO:0008006" key="6">
    <source>
        <dbReference type="Google" id="ProtNLM"/>
    </source>
</evidence>
<gene>
    <name evidence="4" type="ORF">AAFF_G00228000</name>
</gene>
<feature type="non-terminal residue" evidence="4">
    <location>
        <position position="1"/>
    </location>
</feature>
<dbReference type="EMBL" id="JAINUG010000030">
    <property type="protein sequence ID" value="KAJ8409399.1"/>
    <property type="molecule type" value="Genomic_DNA"/>
</dbReference>
<dbReference type="InterPro" id="IPR036691">
    <property type="entry name" value="Endo/exonu/phosph_ase_sf"/>
</dbReference>
<evidence type="ECO:0000313" key="4">
    <source>
        <dbReference type="EMBL" id="KAJ8409399.1"/>
    </source>
</evidence>
<dbReference type="SUPFAM" id="SSF56219">
    <property type="entry name" value="DNase I-like"/>
    <property type="match status" value="1"/>
</dbReference>
<organism evidence="4 5">
    <name type="scientific">Aldrovandia affinis</name>
    <dbReference type="NCBI Taxonomy" id="143900"/>
    <lineage>
        <taxon>Eukaryota</taxon>
        <taxon>Metazoa</taxon>
        <taxon>Chordata</taxon>
        <taxon>Craniata</taxon>
        <taxon>Vertebrata</taxon>
        <taxon>Euteleostomi</taxon>
        <taxon>Actinopterygii</taxon>
        <taxon>Neopterygii</taxon>
        <taxon>Teleostei</taxon>
        <taxon>Notacanthiformes</taxon>
        <taxon>Halosauridae</taxon>
        <taxon>Aldrovandia</taxon>
    </lineage>
</organism>
<sequence length="525" mass="56369">PAALSAAYTFSYTPRPSGRGGGTGILISPLWRFGIVPLPHFSPSSFEFHAVTVPCKLHIIVLYRPPGPLGSFLDEMDALLSAFPEDGTPVLLLGDFNLPLETSQASAFLPLLQSFDFTLAESPSTHKAGNQLDLIFTRNCASPNITNDLLDPNQSGFRAGHSTETALLAVTEALHGAKSQSLSSALLLLDLSAAFDTVDHRILLSSLVEMGISGSALTWFESYLADWSYQMTWRGSLSSPHTLYRSPAGLGARPRPIFSVPARISACLADISAWMSTHHLKLNLGKTELLFLPAKGSPMIDASITVEGSIVSPSQSARNQPAGQPAVLLEPYCSDHSDLPILPPQHPEDPTVPHPRGHSTPGPGPGDLTSGLLQFLAGRPSGLCHQAKPLQLVQNAAARLVFNQPKFTHVTPLLSSLHWLPIAARIRFKSLVIAFQVARGTAPPYLQSLITPYTPPRPLPSASSGKLTVLSLRAPGSRSSRSCLFSVLIPRWWNNLPQSVRTAESLAIFPPTSSDSTTTELCPYS</sequence>
<dbReference type="Pfam" id="PF00078">
    <property type="entry name" value="RVT_1"/>
    <property type="match status" value="1"/>
</dbReference>
<dbReference type="Proteomes" id="UP001221898">
    <property type="component" value="Unassembled WGS sequence"/>
</dbReference>
<dbReference type="InterPro" id="IPR005135">
    <property type="entry name" value="Endo/exonuclease/phosphatase"/>
</dbReference>
<accession>A0AAD7SV62</accession>
<protein>
    <recommendedName>
        <fullName evidence="6">Reverse transcriptase domain-containing protein</fullName>
    </recommendedName>
</protein>
<dbReference type="AlphaFoldDB" id="A0AAD7SV62"/>
<reference evidence="4" key="1">
    <citation type="journal article" date="2023" name="Science">
        <title>Genome structures resolve the early diversification of teleost fishes.</title>
        <authorList>
            <person name="Parey E."/>
            <person name="Louis A."/>
            <person name="Montfort J."/>
            <person name="Bouchez O."/>
            <person name="Roques C."/>
            <person name="Iampietro C."/>
            <person name="Lluch J."/>
            <person name="Castinel A."/>
            <person name="Donnadieu C."/>
            <person name="Desvignes T."/>
            <person name="Floi Bucao C."/>
            <person name="Jouanno E."/>
            <person name="Wen M."/>
            <person name="Mejri S."/>
            <person name="Dirks R."/>
            <person name="Jansen H."/>
            <person name="Henkel C."/>
            <person name="Chen W.J."/>
            <person name="Zahm M."/>
            <person name="Cabau C."/>
            <person name="Klopp C."/>
            <person name="Thompson A.W."/>
            <person name="Robinson-Rechavi M."/>
            <person name="Braasch I."/>
            <person name="Lecointre G."/>
            <person name="Bobe J."/>
            <person name="Postlethwait J.H."/>
            <person name="Berthelot C."/>
            <person name="Roest Crollius H."/>
            <person name="Guiguen Y."/>
        </authorList>
    </citation>
    <scope>NUCLEOTIDE SEQUENCE</scope>
    <source>
        <strain evidence="4">NC1722</strain>
    </source>
</reference>
<dbReference type="Gene3D" id="3.60.10.10">
    <property type="entry name" value="Endonuclease/exonuclease/phosphatase"/>
    <property type="match status" value="1"/>
</dbReference>
<dbReference type="GO" id="GO:0003824">
    <property type="term" value="F:catalytic activity"/>
    <property type="evidence" value="ECO:0007669"/>
    <property type="project" value="InterPro"/>
</dbReference>
<evidence type="ECO:0000259" key="3">
    <source>
        <dbReference type="Pfam" id="PF03372"/>
    </source>
</evidence>
<evidence type="ECO:0000259" key="2">
    <source>
        <dbReference type="Pfam" id="PF00078"/>
    </source>
</evidence>
<dbReference type="PANTHER" id="PTHR33332">
    <property type="entry name" value="REVERSE TRANSCRIPTASE DOMAIN-CONTAINING PROTEIN"/>
    <property type="match status" value="1"/>
</dbReference>
<proteinExistence type="predicted"/>